<sequence>MSKQTSPQQPASPVPQVAYAGFTKRSLATLIDGLILVVIAVPINLVFAVFQAPLTVTQSVSSPESNALAFSAIGAAKQIVMAIINLGYGIGFLAIQGATPGKMALGLKVVDTNLGKITVGKAVKREAIGKFVSGIVLGLGYLWVIWDGKKQGWHDKIAGTVVVYKKSLPTGS</sequence>
<dbReference type="GO" id="GO:0005886">
    <property type="term" value="C:plasma membrane"/>
    <property type="evidence" value="ECO:0007669"/>
    <property type="project" value="UniProtKB-SubCell"/>
</dbReference>
<proteinExistence type="predicted"/>
<gene>
    <name evidence="8" type="ORF">A2786_04990</name>
</gene>
<protein>
    <recommendedName>
        <fullName evidence="7">RDD domain-containing protein</fullName>
    </recommendedName>
</protein>
<dbReference type="InterPro" id="IPR051791">
    <property type="entry name" value="Pra-immunoreactive"/>
</dbReference>
<reference evidence="8 9" key="1">
    <citation type="journal article" date="2016" name="Nat. Commun.">
        <title>Thousands of microbial genomes shed light on interconnected biogeochemical processes in an aquifer system.</title>
        <authorList>
            <person name="Anantharaman K."/>
            <person name="Brown C.T."/>
            <person name="Hug L.A."/>
            <person name="Sharon I."/>
            <person name="Castelle C.J."/>
            <person name="Probst A.J."/>
            <person name="Thomas B.C."/>
            <person name="Singh A."/>
            <person name="Wilkins M.J."/>
            <person name="Karaoz U."/>
            <person name="Brodie E.L."/>
            <person name="Williams K.H."/>
            <person name="Hubbard S.S."/>
            <person name="Banfield J.F."/>
        </authorList>
    </citation>
    <scope>NUCLEOTIDE SEQUENCE [LARGE SCALE GENOMIC DNA]</scope>
</reference>
<evidence type="ECO:0000256" key="4">
    <source>
        <dbReference type="ARBA" id="ARBA00022989"/>
    </source>
</evidence>
<evidence type="ECO:0000256" key="2">
    <source>
        <dbReference type="ARBA" id="ARBA00022475"/>
    </source>
</evidence>
<feature type="transmembrane region" description="Helical" evidence="6">
    <location>
        <begin position="34"/>
        <end position="56"/>
    </location>
</feature>
<feature type="domain" description="RDD" evidence="7">
    <location>
        <begin position="19"/>
        <end position="159"/>
    </location>
</feature>
<keyword evidence="2" id="KW-1003">Cell membrane</keyword>
<name>A0A1G1VU43_9BACT</name>
<evidence type="ECO:0000259" key="7">
    <source>
        <dbReference type="Pfam" id="PF06271"/>
    </source>
</evidence>
<evidence type="ECO:0000256" key="1">
    <source>
        <dbReference type="ARBA" id="ARBA00004651"/>
    </source>
</evidence>
<evidence type="ECO:0000313" key="8">
    <source>
        <dbReference type="EMBL" id="OGY18943.1"/>
    </source>
</evidence>
<dbReference type="AlphaFoldDB" id="A0A1G1VU43"/>
<evidence type="ECO:0000313" key="9">
    <source>
        <dbReference type="Proteomes" id="UP000179233"/>
    </source>
</evidence>
<evidence type="ECO:0000256" key="5">
    <source>
        <dbReference type="ARBA" id="ARBA00023136"/>
    </source>
</evidence>
<dbReference type="InterPro" id="IPR010432">
    <property type="entry name" value="RDD"/>
</dbReference>
<evidence type="ECO:0000256" key="3">
    <source>
        <dbReference type="ARBA" id="ARBA00022692"/>
    </source>
</evidence>
<organism evidence="8 9">
    <name type="scientific">Candidatus Chisholmbacteria bacterium RIFCSPHIGHO2_01_FULL_52_32</name>
    <dbReference type="NCBI Taxonomy" id="1797591"/>
    <lineage>
        <taxon>Bacteria</taxon>
        <taxon>Candidatus Chisholmiibacteriota</taxon>
    </lineage>
</organism>
<feature type="transmembrane region" description="Helical" evidence="6">
    <location>
        <begin position="127"/>
        <end position="146"/>
    </location>
</feature>
<keyword evidence="4 6" id="KW-1133">Transmembrane helix</keyword>
<dbReference type="EMBL" id="MHCJ01000003">
    <property type="protein sequence ID" value="OGY18943.1"/>
    <property type="molecule type" value="Genomic_DNA"/>
</dbReference>
<keyword evidence="5 6" id="KW-0472">Membrane</keyword>
<comment type="subcellular location">
    <subcellularLocation>
        <location evidence="1">Cell membrane</location>
        <topology evidence="1">Multi-pass membrane protein</topology>
    </subcellularLocation>
</comment>
<dbReference type="Proteomes" id="UP000179233">
    <property type="component" value="Unassembled WGS sequence"/>
</dbReference>
<keyword evidence="3 6" id="KW-0812">Transmembrane</keyword>
<accession>A0A1G1VU43</accession>
<dbReference type="PANTHER" id="PTHR36115">
    <property type="entry name" value="PROLINE-RICH ANTIGEN HOMOLOG-RELATED"/>
    <property type="match status" value="1"/>
</dbReference>
<feature type="transmembrane region" description="Helical" evidence="6">
    <location>
        <begin position="68"/>
        <end position="95"/>
    </location>
</feature>
<dbReference type="PANTHER" id="PTHR36115:SF4">
    <property type="entry name" value="MEMBRANE PROTEIN"/>
    <property type="match status" value="1"/>
</dbReference>
<evidence type="ECO:0000256" key="6">
    <source>
        <dbReference type="SAM" id="Phobius"/>
    </source>
</evidence>
<dbReference type="Pfam" id="PF06271">
    <property type="entry name" value="RDD"/>
    <property type="match status" value="1"/>
</dbReference>
<comment type="caution">
    <text evidence="8">The sequence shown here is derived from an EMBL/GenBank/DDBJ whole genome shotgun (WGS) entry which is preliminary data.</text>
</comment>